<dbReference type="AlphaFoldDB" id="A0A1B1S672"/>
<proteinExistence type="predicted"/>
<dbReference type="RefSeq" id="WP_068959692.1">
    <property type="nucleotide sequence ID" value="NZ_CAJTAP010000030.1"/>
</dbReference>
<dbReference type="Pfam" id="PF11013">
    <property type="entry name" value="DUF2851"/>
    <property type="match status" value="1"/>
</dbReference>
<reference evidence="2" key="1">
    <citation type="submission" date="2016-04" db="EMBL/GenBank/DDBJ databases">
        <title>Complete Genome Sequences of Twelve Strains of a Stable Defined Moderately Diverse Mouse Microbiota 2 (sDMDMm2).</title>
        <authorList>
            <person name="Uchimura Y."/>
            <person name="Wyss M."/>
            <person name="Brugiroux S."/>
            <person name="Limenitakis J.P."/>
            <person name="Stecher B."/>
            <person name="McCoy K.D."/>
            <person name="Macpherson A.J."/>
        </authorList>
    </citation>
    <scope>NUCLEOTIDE SEQUENCE [LARGE SCALE GENOMIC DNA]</scope>
    <source>
        <strain evidence="2">YL27</strain>
    </source>
</reference>
<dbReference type="STRING" id="1796646.A4V02_00015"/>
<dbReference type="Proteomes" id="UP000186351">
    <property type="component" value="Chromosome"/>
</dbReference>
<dbReference type="EMBL" id="CP015402">
    <property type="protein sequence ID" value="ANU62290.1"/>
    <property type="molecule type" value="Genomic_DNA"/>
</dbReference>
<organism evidence="1 2">
    <name type="scientific">Muribaculum intestinale</name>
    <dbReference type="NCBI Taxonomy" id="1796646"/>
    <lineage>
        <taxon>Bacteria</taxon>
        <taxon>Pseudomonadati</taxon>
        <taxon>Bacteroidota</taxon>
        <taxon>Bacteroidia</taxon>
        <taxon>Bacteroidales</taxon>
        <taxon>Muribaculaceae</taxon>
        <taxon>Muribaculum</taxon>
    </lineage>
</organism>
<dbReference type="InterPro" id="IPR021272">
    <property type="entry name" value="DUF2851"/>
</dbReference>
<evidence type="ECO:0008006" key="3">
    <source>
        <dbReference type="Google" id="ProtNLM"/>
    </source>
</evidence>
<dbReference type="GeneID" id="65535220"/>
<evidence type="ECO:0000313" key="1">
    <source>
        <dbReference type="EMBL" id="ANU62290.1"/>
    </source>
</evidence>
<evidence type="ECO:0000313" key="2">
    <source>
        <dbReference type="Proteomes" id="UP000186351"/>
    </source>
</evidence>
<protein>
    <recommendedName>
        <fullName evidence="3">DUF2851 family protein</fullName>
    </recommendedName>
</protein>
<accession>A0A1B1S672</accession>
<dbReference type="KEGG" id="pary:A4V02_00015"/>
<accession>A0A1Z2XFM4</accession>
<gene>
    <name evidence="1" type="ORF">A4V02_00015</name>
</gene>
<dbReference type="OrthoDB" id="1005072at2"/>
<name>A0A1B1S672_9BACT</name>
<keyword evidence="2" id="KW-1185">Reference proteome</keyword>
<sequence>MERLMQYIWQHRLWMPADMKTVDGRRVQVLDPGRLNTDAGPDFFNAKVIIDGQKWAGDIEIHVRASDWHRHRHDHDPAYRSVILHVVARDDAAIQRPDGQTIPQMRMECDPGFHHSYTALVGHSASSSLPCASEIRSIENIHLHGWLDRLAFERLHAKADRIERLLRRTNGDWEEACFITLARALGFGVNSDPLERLAASIPLAAIGKHSDSPLSIEAMLLGQAGLIPPADTSSSDRYASLLRREYEFLAHKFSLTPLDNPGWKMARMRPANFPHRRIAFLSAMLLGGFKFMSAITSATGTEEILKIFNAPITGYWESHYHFGKESPGLPTMLSLSSKRILAINVAAPILYAWGTTHNLRRWQDAAVALLQDIPAESNSITSLFGSAGIKCTDAFTSQALIQLRREYCESRKCLYCRIGHRMLARKSIARNQ</sequence>